<feature type="signal peptide" evidence="4">
    <location>
        <begin position="1"/>
        <end position="42"/>
    </location>
</feature>
<dbReference type="GO" id="GO:0043165">
    <property type="term" value="P:Gram-negative-bacterium-type cell outer membrane assembly"/>
    <property type="evidence" value="ECO:0007669"/>
    <property type="project" value="UniProtKB-UniRule"/>
</dbReference>
<feature type="region of interest" description="Disordered" evidence="5">
    <location>
        <begin position="186"/>
        <end position="210"/>
    </location>
</feature>
<comment type="similarity">
    <text evidence="4">Belongs to the LptA family.</text>
</comment>
<reference evidence="8" key="1">
    <citation type="submission" date="2017-08" db="EMBL/GenBank/DDBJ databases">
        <title>Direct submision.</title>
        <authorList>
            <person name="Kim S.-J."/>
            <person name="Rhee S.-K."/>
        </authorList>
    </citation>
    <scope>NUCLEOTIDE SEQUENCE [LARGE SCALE GENOMIC DNA]</scope>
    <source>
        <strain evidence="8">GI5</strain>
    </source>
</reference>
<evidence type="ECO:0000256" key="4">
    <source>
        <dbReference type="HAMAP-Rule" id="MF_01914"/>
    </source>
</evidence>
<dbReference type="Proteomes" id="UP000235116">
    <property type="component" value="Chromosome"/>
</dbReference>
<proteinExistence type="inferred from homology"/>
<dbReference type="InterPro" id="IPR052037">
    <property type="entry name" value="LPS_export_LptA"/>
</dbReference>
<keyword evidence="1 4" id="KW-0813">Transport</keyword>
<comment type="subunit">
    <text evidence="4">Component of the lipopolysaccharide transport and assembly complex.</text>
</comment>
<dbReference type="GO" id="GO:0001530">
    <property type="term" value="F:lipopolysaccharide binding"/>
    <property type="evidence" value="ECO:0007669"/>
    <property type="project" value="InterPro"/>
</dbReference>
<accession>A0A2K9LNX5</accession>
<evidence type="ECO:0000256" key="1">
    <source>
        <dbReference type="ARBA" id="ARBA00022448"/>
    </source>
</evidence>
<feature type="chain" id="PRO_5015016647" description="Lipopolysaccharide export system protein LptA" evidence="4">
    <location>
        <begin position="43"/>
        <end position="210"/>
    </location>
</feature>
<dbReference type="GO" id="GO:0017089">
    <property type="term" value="F:glycolipid transfer activity"/>
    <property type="evidence" value="ECO:0007669"/>
    <property type="project" value="TreeGrafter"/>
</dbReference>
<evidence type="ECO:0000313" key="7">
    <source>
        <dbReference type="EMBL" id="AUM14056.1"/>
    </source>
</evidence>
<dbReference type="GO" id="GO:0009279">
    <property type="term" value="C:cell outer membrane"/>
    <property type="evidence" value="ECO:0007669"/>
    <property type="project" value="TreeGrafter"/>
</dbReference>
<comment type="subcellular location">
    <subcellularLocation>
        <location evidence="4">Periplasm</location>
    </subcellularLocation>
</comment>
<comment type="function">
    <text evidence="4">Involved in the assembly of lipopolysaccharide (LPS). Required for the translocation of LPS from the inner membrane to the outer membrane. May form a bridge between the inner membrane and the outer membrane, via interactions with LptC and LptD, thereby facilitating LPS transfer across the periplasm.</text>
</comment>
<dbReference type="KEGG" id="kak:Kalk_17200"/>
<keyword evidence="3 4" id="KW-0574">Periplasm</keyword>
<dbReference type="InterPro" id="IPR005653">
    <property type="entry name" value="OstA-like_N"/>
</dbReference>
<keyword evidence="2 4" id="KW-0732">Signal</keyword>
<feature type="domain" description="Organic solvent tolerance-like N-terminal" evidence="6">
    <location>
        <begin position="52"/>
        <end position="162"/>
    </location>
</feature>
<dbReference type="GO" id="GO:0030288">
    <property type="term" value="C:outer membrane-bounded periplasmic space"/>
    <property type="evidence" value="ECO:0007669"/>
    <property type="project" value="TreeGrafter"/>
</dbReference>
<dbReference type="PANTHER" id="PTHR36504:SF1">
    <property type="entry name" value="LIPOPOLYSACCHARIDE EXPORT SYSTEM PROTEIN LPTA"/>
    <property type="match status" value="1"/>
</dbReference>
<dbReference type="Gene3D" id="2.60.450.10">
    <property type="entry name" value="Lipopolysaccharide (LPS) transport protein A like domain"/>
    <property type="match status" value="1"/>
</dbReference>
<dbReference type="NCBIfam" id="TIGR03002">
    <property type="entry name" value="outer_YhbN_LptA"/>
    <property type="match status" value="1"/>
</dbReference>
<sequence length="210" mass="22914" precursor="true">MQTLPTTELRYATKSPVFMNLKNLKQLTCWMILLSAAPVAQALDSDRQQPLKIVADTAVIDEKDGTALYTGNVVLTQGTLRIAADSLKIRTENGKVDIVMAEGDPALFSQVPEPNQAEVIAKAKNIDYMVRDQKLLLKRKASIVQGENIFRGEEIVYEIQSQRLQALGQTQDHQPGDIKGRVEMILPSAAEPAPQTAPAPAPTEKAIPAS</sequence>
<gene>
    <name evidence="4 7" type="primary">lptA</name>
    <name evidence="7" type="ORF">Kalk_17200</name>
</gene>
<dbReference type="PANTHER" id="PTHR36504">
    <property type="entry name" value="LIPOPOLYSACCHARIDE EXPORT SYSTEM PROTEIN LPTA"/>
    <property type="match status" value="1"/>
</dbReference>
<dbReference type="InterPro" id="IPR014340">
    <property type="entry name" value="LptA"/>
</dbReference>
<dbReference type="EMBL" id="CP022684">
    <property type="protein sequence ID" value="AUM14056.1"/>
    <property type="molecule type" value="Genomic_DNA"/>
</dbReference>
<evidence type="ECO:0000259" key="6">
    <source>
        <dbReference type="Pfam" id="PF03968"/>
    </source>
</evidence>
<keyword evidence="8" id="KW-1185">Reference proteome</keyword>
<name>A0A2K9LNX5_9GAMM</name>
<evidence type="ECO:0000256" key="3">
    <source>
        <dbReference type="ARBA" id="ARBA00022764"/>
    </source>
</evidence>
<dbReference type="GO" id="GO:0015920">
    <property type="term" value="P:lipopolysaccharide transport"/>
    <property type="evidence" value="ECO:0007669"/>
    <property type="project" value="UniProtKB-UniRule"/>
</dbReference>
<evidence type="ECO:0000313" key="8">
    <source>
        <dbReference type="Proteomes" id="UP000235116"/>
    </source>
</evidence>
<dbReference type="HAMAP" id="MF_01914">
    <property type="entry name" value="LPS_assembly_LptA"/>
    <property type="match status" value="1"/>
</dbReference>
<dbReference type="AlphaFoldDB" id="A0A2K9LNX5"/>
<evidence type="ECO:0000256" key="2">
    <source>
        <dbReference type="ARBA" id="ARBA00022729"/>
    </source>
</evidence>
<protein>
    <recommendedName>
        <fullName evidence="4">Lipopolysaccharide export system protein LptA</fullName>
    </recommendedName>
</protein>
<organism evidence="7 8">
    <name type="scientific">Ketobacter alkanivorans</name>
    <dbReference type="NCBI Taxonomy" id="1917421"/>
    <lineage>
        <taxon>Bacteria</taxon>
        <taxon>Pseudomonadati</taxon>
        <taxon>Pseudomonadota</taxon>
        <taxon>Gammaproteobacteria</taxon>
        <taxon>Pseudomonadales</taxon>
        <taxon>Ketobacteraceae</taxon>
        <taxon>Ketobacter</taxon>
    </lineage>
</organism>
<evidence type="ECO:0000256" key="5">
    <source>
        <dbReference type="SAM" id="MobiDB-lite"/>
    </source>
</evidence>
<dbReference type="Pfam" id="PF03968">
    <property type="entry name" value="LptD_N"/>
    <property type="match status" value="1"/>
</dbReference>